<dbReference type="SUPFAM" id="SSF51971">
    <property type="entry name" value="Nucleotide-binding domain"/>
    <property type="match status" value="1"/>
</dbReference>
<comment type="subcellular location">
    <subcellularLocation>
        <location evidence="8">Mitochondrion</location>
    </subcellularLocation>
</comment>
<keyword evidence="5 8" id="KW-0521">NADP</keyword>
<dbReference type="GO" id="GO:0005739">
    <property type="term" value="C:mitochondrion"/>
    <property type="evidence" value="ECO:0007669"/>
    <property type="project" value="UniProtKB-SubCell"/>
</dbReference>
<dbReference type="EMBL" id="JALJOS010000032">
    <property type="protein sequence ID" value="KAK9822433.1"/>
    <property type="molecule type" value="Genomic_DNA"/>
</dbReference>
<dbReference type="Gene3D" id="3.40.50.720">
    <property type="entry name" value="NAD(P)-binding Rossmann-like Domain"/>
    <property type="match status" value="1"/>
</dbReference>
<gene>
    <name evidence="12" type="ORF">WJX74_007441</name>
</gene>
<evidence type="ECO:0000256" key="8">
    <source>
        <dbReference type="PIRNR" id="PIRNR000362"/>
    </source>
</evidence>
<reference evidence="12 13" key="1">
    <citation type="journal article" date="2024" name="Nat. Commun.">
        <title>Phylogenomics reveals the evolutionary origins of lichenization in chlorophyte algae.</title>
        <authorList>
            <person name="Puginier C."/>
            <person name="Libourel C."/>
            <person name="Otte J."/>
            <person name="Skaloud P."/>
            <person name="Haon M."/>
            <person name="Grisel S."/>
            <person name="Petersen M."/>
            <person name="Berrin J.G."/>
            <person name="Delaux P.M."/>
            <person name="Dal Grande F."/>
            <person name="Keller J."/>
        </authorList>
    </citation>
    <scope>NUCLEOTIDE SEQUENCE [LARGE SCALE GENOMIC DNA]</scope>
    <source>
        <strain evidence="12 13">SAG 2145</strain>
    </source>
</reference>
<dbReference type="InterPro" id="IPR021163">
    <property type="entry name" value="Ferredox_Rdtase_adrenod"/>
</dbReference>
<dbReference type="Pfam" id="PF07992">
    <property type="entry name" value="Pyr_redox_2"/>
    <property type="match status" value="1"/>
</dbReference>
<feature type="binding site" evidence="10">
    <location>
        <position position="261"/>
    </location>
    <ligand>
        <name>NADP(+)</name>
        <dbReference type="ChEBI" id="CHEBI:58349"/>
    </ligand>
</feature>
<evidence type="ECO:0000256" key="3">
    <source>
        <dbReference type="ARBA" id="ARBA00022630"/>
    </source>
</evidence>
<dbReference type="Gene3D" id="3.50.50.60">
    <property type="entry name" value="FAD/NAD(P)-binding domain"/>
    <property type="match status" value="1"/>
</dbReference>
<protein>
    <recommendedName>
        <fullName evidence="8">NADPH:adrenodoxin oxidoreductase, mitochondrial</fullName>
        <ecNumber evidence="8">1.18.1.6</ecNumber>
    </recommendedName>
</protein>
<feature type="binding site" evidence="9">
    <location>
        <begin position="430"/>
        <end position="432"/>
    </location>
    <ligand>
        <name>FAD</name>
        <dbReference type="ChEBI" id="CHEBI:57692"/>
    </ligand>
</feature>
<name>A0AAW1QMD8_9CHLO</name>
<proteinExistence type="inferred from homology"/>
<dbReference type="AlphaFoldDB" id="A0AAW1QMD8"/>
<feature type="domain" description="FAD/NAD(P)-binding" evidence="11">
    <location>
        <begin position="59"/>
        <end position="218"/>
    </location>
</feature>
<evidence type="ECO:0000259" key="11">
    <source>
        <dbReference type="Pfam" id="PF07992"/>
    </source>
</evidence>
<feature type="binding site" evidence="10">
    <location>
        <position position="430"/>
    </location>
    <ligand>
        <name>NADP(+)</name>
        <dbReference type="ChEBI" id="CHEBI:58349"/>
    </ligand>
</feature>
<evidence type="ECO:0000256" key="5">
    <source>
        <dbReference type="ARBA" id="ARBA00022857"/>
    </source>
</evidence>
<keyword evidence="13" id="KW-1185">Reference proteome</keyword>
<evidence type="ECO:0000256" key="9">
    <source>
        <dbReference type="PIRSR" id="PIRSR000362-1"/>
    </source>
</evidence>
<feature type="binding site" evidence="9">
    <location>
        <position position="133"/>
    </location>
    <ligand>
        <name>FAD</name>
        <dbReference type="ChEBI" id="CHEBI:57692"/>
    </ligand>
</feature>
<feature type="binding site" evidence="10">
    <location>
        <begin position="249"/>
        <end position="250"/>
    </location>
    <ligand>
        <name>NADP(+)</name>
        <dbReference type="ChEBI" id="CHEBI:58349"/>
    </ligand>
</feature>
<feature type="binding site" evidence="9">
    <location>
        <position position="423"/>
    </location>
    <ligand>
        <name>FAD</name>
        <dbReference type="ChEBI" id="CHEBI:57692"/>
    </ligand>
</feature>
<evidence type="ECO:0000313" key="13">
    <source>
        <dbReference type="Proteomes" id="UP001438707"/>
    </source>
</evidence>
<keyword evidence="4 8" id="KW-0274">FAD</keyword>
<dbReference type="PANTHER" id="PTHR48467">
    <property type="entry name" value="GLUTAMATE SYNTHASE 1 [NADH], CHLOROPLASTIC-LIKE"/>
    <property type="match status" value="1"/>
</dbReference>
<sequence length="514" mass="55673">MLLRFVRGALDRSPLAVRAVARERTQASCLHFPRGACLKYTNHASLPSTSAGAGAPLHFCVVGSGPAGFYATERLLKQLGSVASVSLLDRLPHPYGLVRTGVAPDHADTKNVIKQFQRAAQHPNFHFFGNVNVGQDISVAELQSCYHAVILAYGAESHNKLNVAGEDLRGVLSAREFVEWYNGHPDAQDLPVNLNSVQAVAICGLGNVAVDCARILLQKPARLEFTDIAEHALAQLRCSAVRSLHLIGRRGVTQAAFTPKELRELVTLPNVHVHMADDDLLLDEAEQAELKIMRMKRRIYDIIANAAKSPDPPGAERSLHLDFKRSLAAIHGGSDGQVEALDLEVNDLVRDPVKGTVRAQGTGRLQHLQCDMILGSIGYCSVPLPGVPFDSRKGIIPNSLGRVLRGDETSTPTAVPGLYTVGWVKRGPTGIIGSNLVDAQQTVECIKEDIGRLPPLRAHRVGAAALQELLQKRCCRAVSFENWSRIDAVEVSRGLMVGKPREKFTSASAMLACL</sequence>
<evidence type="ECO:0000256" key="10">
    <source>
        <dbReference type="PIRSR" id="PIRSR000362-2"/>
    </source>
</evidence>
<comment type="caution">
    <text evidence="12">The sequence shown here is derived from an EMBL/GenBank/DDBJ whole genome shotgun (WGS) entry which is preliminary data.</text>
</comment>
<dbReference type="PIRSF" id="PIRSF000362">
    <property type="entry name" value="FNR"/>
    <property type="match status" value="1"/>
</dbReference>
<dbReference type="EC" id="1.18.1.6" evidence="8"/>
<accession>A0AAW1QMD8</accession>
<evidence type="ECO:0000256" key="4">
    <source>
        <dbReference type="ARBA" id="ARBA00022827"/>
    </source>
</evidence>
<evidence type="ECO:0000256" key="1">
    <source>
        <dbReference type="ARBA" id="ARBA00001974"/>
    </source>
</evidence>
<organism evidence="12 13">
    <name type="scientific">Apatococcus lobatus</name>
    <dbReference type="NCBI Taxonomy" id="904363"/>
    <lineage>
        <taxon>Eukaryota</taxon>
        <taxon>Viridiplantae</taxon>
        <taxon>Chlorophyta</taxon>
        <taxon>core chlorophytes</taxon>
        <taxon>Trebouxiophyceae</taxon>
        <taxon>Chlorellales</taxon>
        <taxon>Chlorellaceae</taxon>
        <taxon>Apatococcus</taxon>
    </lineage>
</organism>
<feature type="binding site" evidence="9">
    <location>
        <position position="67"/>
    </location>
    <ligand>
        <name>FAD</name>
        <dbReference type="ChEBI" id="CHEBI:57692"/>
    </ligand>
</feature>
<dbReference type="PANTHER" id="PTHR48467:SF1">
    <property type="entry name" value="GLUTAMATE SYNTHASE 1 [NADH], CHLOROPLASTIC-LIKE"/>
    <property type="match status" value="1"/>
</dbReference>
<evidence type="ECO:0000256" key="7">
    <source>
        <dbReference type="ARBA" id="ARBA00048933"/>
    </source>
</evidence>
<comment type="catalytic activity">
    <reaction evidence="7 8">
        <text>2 reduced [adrenodoxin] + NADP(+) + H(+) = 2 oxidized [adrenodoxin] + NADPH</text>
        <dbReference type="Rhea" id="RHEA:42312"/>
        <dbReference type="Rhea" id="RHEA-COMP:9998"/>
        <dbReference type="Rhea" id="RHEA-COMP:9999"/>
        <dbReference type="ChEBI" id="CHEBI:15378"/>
        <dbReference type="ChEBI" id="CHEBI:33737"/>
        <dbReference type="ChEBI" id="CHEBI:33738"/>
        <dbReference type="ChEBI" id="CHEBI:57783"/>
        <dbReference type="ChEBI" id="CHEBI:58349"/>
        <dbReference type="EC" id="1.18.1.6"/>
    </reaction>
</comment>
<feature type="binding site" evidence="9">
    <location>
        <position position="97"/>
    </location>
    <ligand>
        <name>FAD</name>
        <dbReference type="ChEBI" id="CHEBI:57692"/>
    </ligand>
</feature>
<dbReference type="PRINTS" id="PR00419">
    <property type="entry name" value="ADXRDTASE"/>
</dbReference>
<dbReference type="InterPro" id="IPR036188">
    <property type="entry name" value="FAD/NAD-bd_sf"/>
</dbReference>
<dbReference type="GO" id="GO:0016491">
    <property type="term" value="F:oxidoreductase activity"/>
    <property type="evidence" value="ECO:0007669"/>
    <property type="project" value="UniProtKB-KW"/>
</dbReference>
<evidence type="ECO:0000256" key="6">
    <source>
        <dbReference type="ARBA" id="ARBA00023002"/>
    </source>
</evidence>
<dbReference type="Proteomes" id="UP001438707">
    <property type="component" value="Unassembled WGS sequence"/>
</dbReference>
<dbReference type="InterPro" id="IPR055275">
    <property type="entry name" value="Ferredox_Rdtase"/>
</dbReference>
<evidence type="ECO:0000256" key="2">
    <source>
        <dbReference type="ARBA" id="ARBA00008312"/>
    </source>
</evidence>
<keyword evidence="8" id="KW-0496">Mitochondrion</keyword>
<keyword evidence="6 8" id="KW-0560">Oxidoreductase</keyword>
<keyword evidence="3 8" id="KW-0285">Flavoprotein</keyword>
<comment type="cofactor">
    <cofactor evidence="1 8 9">
        <name>FAD</name>
        <dbReference type="ChEBI" id="CHEBI:57692"/>
    </cofactor>
</comment>
<evidence type="ECO:0000313" key="12">
    <source>
        <dbReference type="EMBL" id="KAK9822433.1"/>
    </source>
</evidence>
<dbReference type="InterPro" id="IPR023753">
    <property type="entry name" value="FAD/NAD-binding_dom"/>
</dbReference>
<comment type="similarity">
    <text evidence="2 8">Belongs to the ferredoxin--NADP reductase type 1 family.</text>
</comment>